<keyword evidence="7" id="KW-0479">Metal-binding</keyword>
<keyword evidence="10" id="KW-0408">Iron</keyword>
<dbReference type="CDD" id="cd00844">
    <property type="entry name" value="MPP_Dbr1_N"/>
    <property type="match status" value="1"/>
</dbReference>
<evidence type="ECO:0000256" key="12">
    <source>
        <dbReference type="ARBA" id="ARBA00023242"/>
    </source>
</evidence>
<dbReference type="PANTHER" id="PTHR12849:SF0">
    <property type="entry name" value="LARIAT DEBRANCHING ENZYME"/>
    <property type="match status" value="1"/>
</dbReference>
<dbReference type="InterPro" id="IPR029052">
    <property type="entry name" value="Metallo-depent_PP-like"/>
</dbReference>
<protein>
    <recommendedName>
        <fullName evidence="13">Lariat debranching enzyme C-terminal domain-containing protein</fullName>
    </recommendedName>
</protein>
<dbReference type="InterPro" id="IPR007708">
    <property type="entry name" value="DBR1_C"/>
</dbReference>
<dbReference type="GO" id="GO:0008419">
    <property type="term" value="F:RNA lariat debranching enzyme activity"/>
    <property type="evidence" value="ECO:0007669"/>
    <property type="project" value="TreeGrafter"/>
</dbReference>
<keyword evidence="6" id="KW-0507">mRNA processing</keyword>
<dbReference type="InterPro" id="IPR041816">
    <property type="entry name" value="Dbr1_N"/>
</dbReference>
<evidence type="ECO:0000256" key="1">
    <source>
        <dbReference type="ARBA" id="ARBA00001936"/>
    </source>
</evidence>
<sequence>MSGIVHHFFEIKKATTQTHAPNGKDKETSEEIRAPVVHIAVVGCCHGELNKIYDACAAHEAETKRTIDFLICCGDFQALRCLEHLRSMAVPKKYGVLGDFAAYHRGEKRAPYLTLFVGGNHEDSDWLAEESYGGFLAPNIYYMGHSGVVIVDGRVTVAGLSGIFKGNDYARPYPCRPFYTSEVTKRSAYHVRRIEVDKLTAFVQAIGRIDKQLNALSHSPETPHCARAIAGSSQIDIFVSHDWPAGITKYGDEGQLLRQKPFFEEDIRHGALGNPRTMGLLRSAKPQYWLAAHLHCVFEAIVQHHEVEGHSTTVPGRPKATKFMALDKPAKGRGFIDFIDVPVKARETSDGKQEGKRIFHHPLWVEILRETHDLVLSNDGKWSADISVVGTQPPEKLLSLGTPVEAVSTQHLLKALGLLPTSLQQPFEAASIKCHRSDNSQQKQNDSLRERCAWGSNVGVETKCGHSALATTLTNSANVDTNVDSCWQEDTCGTE</sequence>
<comment type="cofactor">
    <cofactor evidence="1">
        <name>Mn(2+)</name>
        <dbReference type="ChEBI" id="CHEBI:29035"/>
    </cofactor>
</comment>
<dbReference type="GO" id="GO:0046872">
    <property type="term" value="F:metal ion binding"/>
    <property type="evidence" value="ECO:0007669"/>
    <property type="project" value="UniProtKB-KW"/>
</dbReference>
<dbReference type="GO" id="GO:0000398">
    <property type="term" value="P:mRNA splicing, via spliceosome"/>
    <property type="evidence" value="ECO:0007669"/>
    <property type="project" value="TreeGrafter"/>
</dbReference>
<proteinExistence type="inferred from homology"/>
<comment type="cofactor">
    <cofactor evidence="2">
        <name>Zn(2+)</name>
        <dbReference type="ChEBI" id="CHEBI:29105"/>
    </cofactor>
</comment>
<dbReference type="AlphaFoldDB" id="G0TVI0"/>
<feature type="domain" description="Lariat debranching enzyme C-terminal" evidence="13">
    <location>
        <begin position="308"/>
        <end position="422"/>
    </location>
</feature>
<dbReference type="VEuPathDB" id="TriTrypDB:TvY486_0501550"/>
<evidence type="ECO:0000256" key="9">
    <source>
        <dbReference type="ARBA" id="ARBA00022833"/>
    </source>
</evidence>
<evidence type="ECO:0000256" key="6">
    <source>
        <dbReference type="ARBA" id="ARBA00022664"/>
    </source>
</evidence>
<dbReference type="PANTHER" id="PTHR12849">
    <property type="entry name" value="RNA LARIAT DEBRANCHING ENZYME"/>
    <property type="match status" value="1"/>
</dbReference>
<accession>G0TVI0</accession>
<evidence type="ECO:0000256" key="3">
    <source>
        <dbReference type="ARBA" id="ARBA00001954"/>
    </source>
</evidence>
<dbReference type="InterPro" id="IPR004843">
    <property type="entry name" value="Calcineurin-like_PHP"/>
</dbReference>
<keyword evidence="11" id="KW-0464">Manganese</keyword>
<evidence type="ECO:0000256" key="7">
    <source>
        <dbReference type="ARBA" id="ARBA00022723"/>
    </source>
</evidence>
<organism evidence="14">
    <name type="scientific">Trypanosoma vivax (strain Y486)</name>
    <dbReference type="NCBI Taxonomy" id="1055687"/>
    <lineage>
        <taxon>Eukaryota</taxon>
        <taxon>Discoba</taxon>
        <taxon>Euglenozoa</taxon>
        <taxon>Kinetoplastea</taxon>
        <taxon>Metakinetoplastina</taxon>
        <taxon>Trypanosomatida</taxon>
        <taxon>Trypanosomatidae</taxon>
        <taxon>Trypanosoma</taxon>
        <taxon>Duttonella</taxon>
    </lineage>
</organism>
<reference evidence="14" key="1">
    <citation type="journal article" date="2012" name="Proc. Natl. Acad. Sci. U.S.A.">
        <title>Antigenic diversity is generated by distinct evolutionary mechanisms in African trypanosome species.</title>
        <authorList>
            <person name="Jackson A.P."/>
            <person name="Berry A."/>
            <person name="Aslett M."/>
            <person name="Allison H.C."/>
            <person name="Burton P."/>
            <person name="Vavrova-Anderson J."/>
            <person name="Brown R."/>
            <person name="Browne H."/>
            <person name="Corton N."/>
            <person name="Hauser H."/>
            <person name="Gamble J."/>
            <person name="Gilderthorp R."/>
            <person name="Marcello L."/>
            <person name="McQuillan J."/>
            <person name="Otto T.D."/>
            <person name="Quail M.A."/>
            <person name="Sanders M.J."/>
            <person name="van Tonder A."/>
            <person name="Ginger M.L."/>
            <person name="Field M.C."/>
            <person name="Barry J.D."/>
            <person name="Hertz-Fowler C."/>
            <person name="Berriman M."/>
        </authorList>
    </citation>
    <scope>NUCLEOTIDE SEQUENCE</scope>
    <source>
        <strain evidence="14">Y486</strain>
    </source>
</reference>
<evidence type="ECO:0000256" key="5">
    <source>
        <dbReference type="ARBA" id="ARBA00006045"/>
    </source>
</evidence>
<comment type="subcellular location">
    <subcellularLocation>
        <location evidence="4">Nucleus</location>
    </subcellularLocation>
</comment>
<evidence type="ECO:0000256" key="8">
    <source>
        <dbReference type="ARBA" id="ARBA00022801"/>
    </source>
</evidence>
<dbReference type="SMART" id="SM01124">
    <property type="entry name" value="DBR1"/>
    <property type="match status" value="1"/>
</dbReference>
<dbReference type="Pfam" id="PF00149">
    <property type="entry name" value="Metallophos"/>
    <property type="match status" value="1"/>
</dbReference>
<name>G0TVI0_TRYVY</name>
<evidence type="ECO:0000259" key="13">
    <source>
        <dbReference type="SMART" id="SM01124"/>
    </source>
</evidence>
<comment type="similarity">
    <text evidence="5">Belongs to the lariat debranching enzyme family.</text>
</comment>
<evidence type="ECO:0000256" key="10">
    <source>
        <dbReference type="ARBA" id="ARBA00023004"/>
    </source>
</evidence>
<evidence type="ECO:0000256" key="11">
    <source>
        <dbReference type="ARBA" id="ARBA00023211"/>
    </source>
</evidence>
<dbReference type="EMBL" id="HE573021">
    <property type="protein sequence ID" value="CCC47946.1"/>
    <property type="molecule type" value="Genomic_DNA"/>
</dbReference>
<keyword evidence="9" id="KW-0862">Zinc</keyword>
<evidence type="ECO:0000256" key="2">
    <source>
        <dbReference type="ARBA" id="ARBA00001947"/>
    </source>
</evidence>
<keyword evidence="12" id="KW-0539">Nucleus</keyword>
<dbReference type="Gene3D" id="3.60.21.10">
    <property type="match status" value="1"/>
</dbReference>
<evidence type="ECO:0000256" key="4">
    <source>
        <dbReference type="ARBA" id="ARBA00004123"/>
    </source>
</evidence>
<evidence type="ECO:0000313" key="14">
    <source>
        <dbReference type="EMBL" id="CCC47946.1"/>
    </source>
</evidence>
<comment type="cofactor">
    <cofactor evidence="3">
        <name>Fe(2+)</name>
        <dbReference type="ChEBI" id="CHEBI:29033"/>
    </cofactor>
</comment>
<dbReference type="SUPFAM" id="SSF56300">
    <property type="entry name" value="Metallo-dependent phosphatases"/>
    <property type="match status" value="1"/>
</dbReference>
<dbReference type="Pfam" id="PF05011">
    <property type="entry name" value="DBR1"/>
    <property type="match status" value="1"/>
</dbReference>
<keyword evidence="8" id="KW-0378">Hydrolase</keyword>
<gene>
    <name evidence="14" type="ORF">TVY486_0501550</name>
</gene>
<dbReference type="GO" id="GO:0005634">
    <property type="term" value="C:nucleus"/>
    <property type="evidence" value="ECO:0007669"/>
    <property type="project" value="UniProtKB-SubCell"/>
</dbReference>